<keyword evidence="10" id="KW-1185">Reference proteome</keyword>
<proteinExistence type="inferred from homology"/>
<sequence>MSPFSVQLSLVSVLMFEELKILVLVGLIDVPVLTLIVVDVCLLVVFMVQHSCMASKKFKKNTAAIFGAGQRCIYVLITSVSLQFLMYMWQPIDNIIIWNYDTNDSPMMCKHVIYNAVRGYSPPSMNMSKQLQTLLDHLSHPGTASFLIILWLHPFMSLDRWLLATIFTWYLCLQNKLTDKDYQYTEEHLVMKQHVKLTHSTKQYVSNQQSLYLNEIMASFDKASFWFNKSPTLNIPHY</sequence>
<comment type="subcellular location">
    <subcellularLocation>
        <location evidence="1">Nucleus inner membrane</location>
        <topology evidence="1">Multi-pass membrane protein</topology>
    </subcellularLocation>
</comment>
<evidence type="ECO:0000256" key="1">
    <source>
        <dbReference type="ARBA" id="ARBA00004473"/>
    </source>
</evidence>
<feature type="transmembrane region" description="Helical" evidence="8">
    <location>
        <begin position="68"/>
        <end position="89"/>
    </location>
</feature>
<accession>A0ABQ9E0Q9</accession>
<evidence type="ECO:0000256" key="6">
    <source>
        <dbReference type="ARBA" id="ARBA00031700"/>
    </source>
</evidence>
<dbReference type="PANTHER" id="PTHR31040">
    <property type="entry name" value="NURIM"/>
    <property type="match status" value="1"/>
</dbReference>
<evidence type="ECO:0000256" key="2">
    <source>
        <dbReference type="ARBA" id="ARBA00010631"/>
    </source>
</evidence>
<reference evidence="9 10" key="1">
    <citation type="submission" date="2022-12" db="EMBL/GenBank/DDBJ databases">
        <title>Chromosome-level genome of Tegillarca granosa.</title>
        <authorList>
            <person name="Kim J."/>
        </authorList>
    </citation>
    <scope>NUCLEOTIDE SEQUENCE [LARGE SCALE GENOMIC DNA]</scope>
    <source>
        <strain evidence="9">Teg-2019</strain>
        <tissue evidence="9">Adductor muscle</tissue>
    </source>
</reference>
<dbReference type="PANTHER" id="PTHR31040:SF1">
    <property type="entry name" value="NURIM"/>
    <property type="match status" value="1"/>
</dbReference>
<name>A0ABQ9E0Q9_TEGGR</name>
<evidence type="ECO:0000313" key="10">
    <source>
        <dbReference type="Proteomes" id="UP001217089"/>
    </source>
</evidence>
<dbReference type="EMBL" id="JARBDR010000921">
    <property type="protein sequence ID" value="KAJ8299043.1"/>
    <property type="molecule type" value="Genomic_DNA"/>
</dbReference>
<evidence type="ECO:0000256" key="7">
    <source>
        <dbReference type="ARBA" id="ARBA00032957"/>
    </source>
</evidence>
<organism evidence="9 10">
    <name type="scientific">Tegillarca granosa</name>
    <name type="common">Malaysian cockle</name>
    <name type="synonym">Anadara granosa</name>
    <dbReference type="NCBI Taxonomy" id="220873"/>
    <lineage>
        <taxon>Eukaryota</taxon>
        <taxon>Metazoa</taxon>
        <taxon>Spiralia</taxon>
        <taxon>Lophotrochozoa</taxon>
        <taxon>Mollusca</taxon>
        <taxon>Bivalvia</taxon>
        <taxon>Autobranchia</taxon>
        <taxon>Pteriomorphia</taxon>
        <taxon>Arcoida</taxon>
        <taxon>Arcoidea</taxon>
        <taxon>Arcidae</taxon>
        <taxon>Tegillarca</taxon>
    </lineage>
</organism>
<protein>
    <recommendedName>
        <fullName evidence="7">Nuclear envelope membrane protein</fullName>
    </recommendedName>
    <alternativeName>
        <fullName evidence="6">Nuclear rim protein</fullName>
    </alternativeName>
</protein>
<comment type="caution">
    <text evidence="9">The sequence shown here is derived from an EMBL/GenBank/DDBJ whole genome shotgun (WGS) entry which is preliminary data.</text>
</comment>
<feature type="transmembrane region" description="Helical" evidence="8">
    <location>
        <begin position="20"/>
        <end position="48"/>
    </location>
</feature>
<evidence type="ECO:0000256" key="4">
    <source>
        <dbReference type="ARBA" id="ARBA00022989"/>
    </source>
</evidence>
<keyword evidence="3 8" id="KW-0812">Transmembrane</keyword>
<gene>
    <name evidence="9" type="ORF">KUTeg_023103</name>
</gene>
<dbReference type="Proteomes" id="UP001217089">
    <property type="component" value="Unassembled WGS sequence"/>
</dbReference>
<keyword evidence="5 8" id="KW-0472">Membrane</keyword>
<evidence type="ECO:0000313" key="9">
    <source>
        <dbReference type="EMBL" id="KAJ8299043.1"/>
    </source>
</evidence>
<dbReference type="InterPro" id="IPR033580">
    <property type="entry name" value="Nurim-like"/>
</dbReference>
<comment type="similarity">
    <text evidence="2">Belongs to the nurim family.</text>
</comment>
<evidence type="ECO:0000256" key="3">
    <source>
        <dbReference type="ARBA" id="ARBA00022692"/>
    </source>
</evidence>
<evidence type="ECO:0000256" key="8">
    <source>
        <dbReference type="SAM" id="Phobius"/>
    </source>
</evidence>
<keyword evidence="4 8" id="KW-1133">Transmembrane helix</keyword>
<evidence type="ECO:0000256" key="5">
    <source>
        <dbReference type="ARBA" id="ARBA00023136"/>
    </source>
</evidence>
<feature type="non-terminal residue" evidence="9">
    <location>
        <position position="238"/>
    </location>
</feature>